<dbReference type="InterPro" id="IPR028728">
    <property type="entry name" value="Astrin"/>
</dbReference>
<keyword evidence="3" id="KW-1185">Reference proteome</keyword>
<evidence type="ECO:0000313" key="2">
    <source>
        <dbReference type="Ensembl" id="ENSACAP00000029623.1"/>
    </source>
</evidence>
<evidence type="ECO:0000313" key="3">
    <source>
        <dbReference type="Proteomes" id="UP000001646"/>
    </source>
</evidence>
<dbReference type="PANTHER" id="PTHR15347">
    <property type="entry name" value="SPERM-ASSOCIATED ANTIGEN 5"/>
    <property type="match status" value="1"/>
</dbReference>
<sequence length="615" mass="69424">MSYSGQLLDTVDASYLRVQEDRKSLALQQKQLSELLLKCREKLQRSDQKQAEMKSEMEKALQIKQAADQALEAVRSHAALRIEGLTLSFDSQKRFHSLLQEANECKAGLLLESKKNTEEMDRRTTTLRQSWIQMQKDYKTLTNLAARCHSDREKMTTEVAAAREELAQHREVCRELEERTAELAEALGRISELTQANASLETDLALALQRADVAEREKEEACEENRRLSEALVAEQDTTRALREAVERLSVEKEAAQRERESANREAREAAECREFIEEENQIMRRQQAETEAGLKSALATLREQGVQMEDLKGAHRTLQDERDALRAEVVAAKAEACSAGAALEAVSKSLAEMKGVYLQVLEMADLLETPTNVVPASHRLGSSFVDSVLQAAAGKDSRTPGLLSESTAFAKAIPVQSPTPSEIQEDFSCCVRDFQVAAAQIRRLISTRNEEIQDLKAEILRLKQGLEDAAKSLREEKEAAAANADKMNKALHLRLQNEKELQAVMRMQEKRFLQLNDQSWEVATLREEVSQLKGALQKAERESAALWEELGRTKAPSDGDAVREKIWLRGEVEKLREMLLRKDDERKEILSQSLCQVRTLLLFSWTRPTSGKQL</sequence>
<reference evidence="2" key="2">
    <citation type="submission" date="2025-08" db="UniProtKB">
        <authorList>
            <consortium name="Ensembl"/>
        </authorList>
    </citation>
    <scope>IDENTIFICATION</scope>
</reference>
<accession>A0A803T333</accession>
<feature type="coiled-coil region" evidence="1">
    <location>
        <begin position="152"/>
        <end position="280"/>
    </location>
</feature>
<dbReference type="InParanoid" id="A0A803T333"/>
<dbReference type="AlphaFoldDB" id="A0A803T333"/>
<dbReference type="GeneTree" id="ENSGT00400000022377"/>
<name>A0A803T333_ANOCA</name>
<feature type="coiled-coil region" evidence="1">
    <location>
        <begin position="439"/>
        <end position="491"/>
    </location>
</feature>
<protein>
    <submittedName>
        <fullName evidence="2">Uncharacterized protein</fullName>
    </submittedName>
</protein>
<evidence type="ECO:0000256" key="1">
    <source>
        <dbReference type="SAM" id="Coils"/>
    </source>
</evidence>
<dbReference type="Ensembl" id="ENSACAT00000036248.2">
    <property type="protein sequence ID" value="ENSACAP00000029623.1"/>
    <property type="gene ID" value="ENSACAG00000030329.2"/>
</dbReference>
<feature type="coiled-coil region" evidence="1">
    <location>
        <begin position="309"/>
        <end position="336"/>
    </location>
</feature>
<dbReference type="PANTHER" id="PTHR15347:SF1">
    <property type="entry name" value="SPERM-ASSOCIATED ANTIGEN 5"/>
    <property type="match status" value="1"/>
</dbReference>
<dbReference type="Proteomes" id="UP000001646">
    <property type="component" value="Unplaced"/>
</dbReference>
<dbReference type="GO" id="GO:0051301">
    <property type="term" value="P:cell division"/>
    <property type="evidence" value="ECO:0007669"/>
    <property type="project" value="InterPro"/>
</dbReference>
<organism evidence="2 3">
    <name type="scientific">Anolis carolinensis</name>
    <name type="common">Green anole</name>
    <name type="synonym">American chameleon</name>
    <dbReference type="NCBI Taxonomy" id="28377"/>
    <lineage>
        <taxon>Eukaryota</taxon>
        <taxon>Metazoa</taxon>
        <taxon>Chordata</taxon>
        <taxon>Craniata</taxon>
        <taxon>Vertebrata</taxon>
        <taxon>Euteleostomi</taxon>
        <taxon>Lepidosauria</taxon>
        <taxon>Squamata</taxon>
        <taxon>Bifurcata</taxon>
        <taxon>Unidentata</taxon>
        <taxon>Episquamata</taxon>
        <taxon>Toxicofera</taxon>
        <taxon>Iguania</taxon>
        <taxon>Dactyloidae</taxon>
        <taxon>Anolis</taxon>
    </lineage>
</organism>
<keyword evidence="1" id="KW-0175">Coiled coil</keyword>
<proteinExistence type="predicted"/>
<reference evidence="2" key="1">
    <citation type="submission" date="2009-12" db="EMBL/GenBank/DDBJ databases">
        <title>The Genome Sequence of Anolis carolinensis (Green Anole Lizard).</title>
        <authorList>
            <consortium name="The Genome Sequencing Platform"/>
            <person name="Di Palma F."/>
            <person name="Alfoldi J."/>
            <person name="Heiman D."/>
            <person name="Young S."/>
            <person name="Grabherr M."/>
            <person name="Johnson J."/>
            <person name="Lander E.S."/>
            <person name="Lindblad-Toh K."/>
        </authorList>
    </citation>
    <scope>NUCLEOTIDE SEQUENCE [LARGE SCALE GENOMIC DNA]</scope>
    <source>
        <strain evidence="2">JBL SC #1</strain>
    </source>
</reference>
<dbReference type="GO" id="GO:0051988">
    <property type="term" value="P:regulation of attachment of spindle microtubules to kinetochore"/>
    <property type="evidence" value="ECO:0007669"/>
    <property type="project" value="InterPro"/>
</dbReference>
<reference evidence="2" key="3">
    <citation type="submission" date="2025-09" db="UniProtKB">
        <authorList>
            <consortium name="Ensembl"/>
        </authorList>
    </citation>
    <scope>IDENTIFICATION</scope>
</reference>
<dbReference type="Bgee" id="ENSACAG00000030329">
    <property type="expression patterns" value="Expressed in ovary and 8 other cell types or tissues"/>
</dbReference>